<dbReference type="NCBIfam" id="NF038032">
    <property type="entry name" value="CehA_McbA_metalo"/>
    <property type="match status" value="1"/>
</dbReference>
<reference evidence="2 3" key="1">
    <citation type="submission" date="2017-04" db="EMBL/GenBank/DDBJ databases">
        <authorList>
            <person name="Varghese N."/>
            <person name="Submissions S."/>
        </authorList>
    </citation>
    <scope>NUCLEOTIDE SEQUENCE [LARGE SCALE GENOMIC DNA]</scope>
    <source>
        <strain evidence="2 3">J12</strain>
    </source>
</reference>
<dbReference type="InterPro" id="IPR004013">
    <property type="entry name" value="PHP_dom"/>
</dbReference>
<organism evidence="2 3">
    <name type="scientific">Paenibacillus barengoltzii J12</name>
    <dbReference type="NCBI Taxonomy" id="935846"/>
    <lineage>
        <taxon>Bacteria</taxon>
        <taxon>Bacillati</taxon>
        <taxon>Bacillota</taxon>
        <taxon>Bacilli</taxon>
        <taxon>Bacillales</taxon>
        <taxon>Paenibacillaceae</taxon>
        <taxon>Paenibacillus</taxon>
    </lineage>
</organism>
<gene>
    <name evidence="2" type="ORF">SAMN02744124_00572</name>
</gene>
<proteinExistence type="predicted"/>
<feature type="domain" description="Polymerase/histidinol phosphatase N-terminal" evidence="1">
    <location>
        <begin position="6"/>
        <end position="71"/>
    </location>
</feature>
<dbReference type="Pfam" id="PF02811">
    <property type="entry name" value="PHP"/>
    <property type="match status" value="1"/>
</dbReference>
<dbReference type="InterPro" id="IPR052018">
    <property type="entry name" value="PHP_domain"/>
</dbReference>
<evidence type="ECO:0000313" key="3">
    <source>
        <dbReference type="Proteomes" id="UP000192939"/>
    </source>
</evidence>
<dbReference type="PANTHER" id="PTHR42924:SF3">
    <property type="entry name" value="POLYMERASE_HISTIDINOL PHOSPHATASE N-TERMINAL DOMAIN-CONTAINING PROTEIN"/>
    <property type="match status" value="1"/>
</dbReference>
<dbReference type="Gene3D" id="3.20.20.140">
    <property type="entry name" value="Metal-dependent hydrolases"/>
    <property type="match status" value="1"/>
</dbReference>
<dbReference type="SUPFAM" id="SSF89550">
    <property type="entry name" value="PHP domain-like"/>
    <property type="match status" value="1"/>
</dbReference>
<accession>A0ABY1LTK2</accession>
<evidence type="ECO:0000313" key="2">
    <source>
        <dbReference type="EMBL" id="SME97288.1"/>
    </source>
</evidence>
<dbReference type="EMBL" id="FXAE01000003">
    <property type="protein sequence ID" value="SME97288.1"/>
    <property type="molecule type" value="Genomic_DNA"/>
</dbReference>
<dbReference type="InterPro" id="IPR003141">
    <property type="entry name" value="Pol/His_phosphatase_N"/>
</dbReference>
<dbReference type="SMART" id="SM00481">
    <property type="entry name" value="POLIIIAc"/>
    <property type="match status" value="1"/>
</dbReference>
<name>A0ABY1LTK2_9BACL</name>
<dbReference type="InterPro" id="IPR016195">
    <property type="entry name" value="Pol/histidinol_Pase-like"/>
</dbReference>
<dbReference type="Proteomes" id="UP000192939">
    <property type="component" value="Unassembled WGS sequence"/>
</dbReference>
<comment type="caution">
    <text evidence="2">The sequence shown here is derived from an EMBL/GenBank/DDBJ whole genome shotgun (WGS) entry which is preliminary data.</text>
</comment>
<protein>
    <submittedName>
        <fullName evidence="2">Predicted metal-dependent phosphoesterases (PHP family)</fullName>
    </submittedName>
</protein>
<evidence type="ECO:0000259" key="1">
    <source>
        <dbReference type="SMART" id="SM00481"/>
    </source>
</evidence>
<dbReference type="PANTHER" id="PTHR42924">
    <property type="entry name" value="EXONUCLEASE"/>
    <property type="match status" value="1"/>
</dbReference>
<dbReference type="RefSeq" id="WP_009226561.1">
    <property type="nucleotide sequence ID" value="NZ_FXAE01000003.1"/>
</dbReference>
<keyword evidence="3" id="KW-1185">Reference proteome</keyword>
<sequence length="340" mass="37968">MKWLACELHTHTLHSDGAQTLEELAEGAAKLGFDAIALTDHNTMTGLAGKETISKKFGLLIVPGMEWTTFYGHMVTIGLSEYADWRKADRSKIDEGIQAVHRLGGIAGLAHPFRIGSPACTGCFWEYEIQDWSVVDYIEVWSETFASIRTNNRRAYALWTDKLSEGLRISATSGRDWHVQKETDEPLSVTYLGIPEDELPKEEHLVNALREGKASVTIGPLLLLSVSCGGESYALGSVIPSPLQPEEDRDMQAEITIDFSVRPGLWSLPDQNFKLILCSDRGQELDTEVMWNGGKPGDDVIRLSGLPLSSEPRKWLRAELWGRVREIYTLIAFTNPVYFD</sequence>